<dbReference type="CDD" id="cd19515">
    <property type="entry name" value="archRadA"/>
    <property type="match status" value="1"/>
</dbReference>
<keyword evidence="3" id="KW-0547">Nucleotide-binding</keyword>
<evidence type="ECO:0000259" key="10">
    <source>
        <dbReference type="PROSITE" id="PS50163"/>
    </source>
</evidence>
<feature type="domain" description="RecA family profile 2" evidence="10">
    <location>
        <begin position="275"/>
        <end position="334"/>
    </location>
</feature>
<dbReference type="SUPFAM" id="SSF52540">
    <property type="entry name" value="P-loop containing nucleoside triphosphate hydrolases"/>
    <property type="match status" value="1"/>
</dbReference>
<dbReference type="PANTHER" id="PTHR22942:SF30">
    <property type="entry name" value="MEIOTIC RECOMBINATION PROTEIN DMC1_LIM15 HOMOLOG"/>
    <property type="match status" value="1"/>
</dbReference>
<dbReference type="NCBIfam" id="TIGR02236">
    <property type="entry name" value="recomb_radA"/>
    <property type="match status" value="1"/>
</dbReference>
<dbReference type="AlphaFoldDB" id="A0A098EEU1"/>
<dbReference type="PIRSF" id="PIRSF005856">
    <property type="entry name" value="Rad51"/>
    <property type="match status" value="1"/>
</dbReference>
<evidence type="ECO:0000259" key="9">
    <source>
        <dbReference type="PROSITE" id="PS50162"/>
    </source>
</evidence>
<dbReference type="Gene3D" id="1.10.150.20">
    <property type="entry name" value="5' to 3' exonuclease, C-terminal subdomain"/>
    <property type="match status" value="1"/>
</dbReference>
<dbReference type="Pfam" id="PF08423">
    <property type="entry name" value="Rad51"/>
    <property type="match status" value="1"/>
</dbReference>
<evidence type="ECO:0000256" key="4">
    <source>
        <dbReference type="ARBA" id="ARBA00022763"/>
    </source>
</evidence>
<evidence type="ECO:0000313" key="12">
    <source>
        <dbReference type="EMBL" id="CEG14029.1"/>
    </source>
</evidence>
<keyword evidence="5" id="KW-0067">ATP-binding</keyword>
<dbReference type="GO" id="GO:0006281">
    <property type="term" value="P:DNA repair"/>
    <property type="evidence" value="ECO:0007669"/>
    <property type="project" value="InterPro"/>
</dbReference>
<dbReference type="SMART" id="SM00382">
    <property type="entry name" value="AAA"/>
    <property type="match status" value="1"/>
</dbReference>
<dbReference type="GO" id="GO:0006310">
    <property type="term" value="P:DNA recombination"/>
    <property type="evidence" value="ECO:0007669"/>
    <property type="project" value="UniProtKB-KW"/>
</dbReference>
<evidence type="ECO:0000256" key="8">
    <source>
        <dbReference type="SAM" id="MobiDB-lite"/>
    </source>
</evidence>
<dbReference type="InterPro" id="IPR011938">
    <property type="entry name" value="DNA_recomb/repair_RadA"/>
</dbReference>
<gene>
    <name evidence="12" type="primary">radA</name>
    <name evidence="11" type="ORF">MSIBF_A2440012</name>
    <name evidence="12" type="ORF">MSIBF_A930001</name>
</gene>
<dbReference type="EMBL" id="CCXY01000162">
    <property type="protein sequence ID" value="CEG12544.1"/>
    <property type="molecule type" value="Genomic_DNA"/>
</dbReference>
<dbReference type="NCBIfam" id="NF003301">
    <property type="entry name" value="PRK04301.1"/>
    <property type="match status" value="1"/>
</dbReference>
<feature type="region of interest" description="Disordered" evidence="8">
    <location>
        <begin position="1"/>
        <end position="35"/>
    </location>
</feature>
<keyword evidence="7" id="KW-0233">DNA recombination</keyword>
<evidence type="ECO:0000256" key="7">
    <source>
        <dbReference type="ARBA" id="ARBA00023172"/>
    </source>
</evidence>
<evidence type="ECO:0000256" key="6">
    <source>
        <dbReference type="ARBA" id="ARBA00023125"/>
    </source>
</evidence>
<dbReference type="PANTHER" id="PTHR22942">
    <property type="entry name" value="RECA/RAD51/RADA DNA STRAND-PAIRING FAMILY MEMBER"/>
    <property type="match status" value="1"/>
</dbReference>
<dbReference type="Pfam" id="PF14520">
    <property type="entry name" value="HHH_5"/>
    <property type="match status" value="1"/>
</dbReference>
<dbReference type="PROSITE" id="PS50163">
    <property type="entry name" value="RECA_3"/>
    <property type="match status" value="1"/>
</dbReference>
<evidence type="ECO:0000256" key="3">
    <source>
        <dbReference type="ARBA" id="ARBA00022741"/>
    </source>
</evidence>
<accession>A0A098EEU1</accession>
<keyword evidence="4" id="KW-0227">DNA damage</keyword>
<dbReference type="InterPro" id="IPR003593">
    <property type="entry name" value="AAA+_ATPase"/>
</dbReference>
<sequence length="334" mass="36505">MKEKPKEDKSTEKQEKNEEKVHAKTSSIEDLPGVGPATAEKLREMGFQTVESIAVASIGELKDAGLTDTSAEKIINAARESLKMGFETGLEYMEKRKAVGRILTGSKELDNLLGGGIETGSITEFYGQFGSGKTQIGLQAAVNVQLPMEKGGLNGTAVYIDTEGTFRPERIMQMAAAKNLDPKEVLKNIMVARAYNSDHQMLLAEKAGEIAEERNVRLVVVDSLTSHFRSEYSGRGELAPRQQKLNRHLHSLQRDLADMHNIAVIVTNQVMSNPGMMFGDPTTPIGGNIVGHLSTYRIYLRKSKGNKRIARLVDSPCLPEGECVFEVTANGIGD</sequence>
<evidence type="ECO:0000256" key="2">
    <source>
        <dbReference type="ARBA" id="ARBA00018144"/>
    </source>
</evidence>
<dbReference type="GO" id="GO:0140664">
    <property type="term" value="F:ATP-dependent DNA damage sensor activity"/>
    <property type="evidence" value="ECO:0007669"/>
    <property type="project" value="InterPro"/>
</dbReference>
<dbReference type="Gene3D" id="3.40.50.300">
    <property type="entry name" value="P-loop containing nucleotide triphosphate hydrolases"/>
    <property type="match status" value="1"/>
</dbReference>
<dbReference type="InterPro" id="IPR013632">
    <property type="entry name" value="Rad51_C"/>
</dbReference>
<name>A0A098EEU1_9ZZZZ</name>
<comment type="similarity">
    <text evidence="1">Belongs to the eukaryotic RecA-like protein family.</text>
</comment>
<dbReference type="InterPro" id="IPR010995">
    <property type="entry name" value="DNA_repair_Rad51/TF_NusA_a-hlx"/>
</dbReference>
<dbReference type="InterPro" id="IPR020588">
    <property type="entry name" value="RecA_ATP-bd"/>
</dbReference>
<dbReference type="InterPro" id="IPR020587">
    <property type="entry name" value="RecA_monomer-monomer_interface"/>
</dbReference>
<keyword evidence="6" id="KW-0238">DNA-binding</keyword>
<dbReference type="GO" id="GO:0003684">
    <property type="term" value="F:damaged DNA binding"/>
    <property type="evidence" value="ECO:0007669"/>
    <property type="project" value="InterPro"/>
</dbReference>
<evidence type="ECO:0000256" key="5">
    <source>
        <dbReference type="ARBA" id="ARBA00022840"/>
    </source>
</evidence>
<dbReference type="PROSITE" id="PS50162">
    <property type="entry name" value="RECA_2"/>
    <property type="match status" value="1"/>
</dbReference>
<feature type="compositionally biased region" description="Basic and acidic residues" evidence="8">
    <location>
        <begin position="1"/>
        <end position="22"/>
    </location>
</feature>
<organism evidence="12">
    <name type="scientific">groundwater metagenome</name>
    <dbReference type="NCBI Taxonomy" id="717931"/>
    <lineage>
        <taxon>unclassified sequences</taxon>
        <taxon>metagenomes</taxon>
        <taxon>ecological metagenomes</taxon>
    </lineage>
</organism>
<dbReference type="GO" id="GO:0005524">
    <property type="term" value="F:ATP binding"/>
    <property type="evidence" value="ECO:0007669"/>
    <property type="project" value="UniProtKB-KW"/>
</dbReference>
<proteinExistence type="inferred from homology"/>
<dbReference type="InterPro" id="IPR027417">
    <property type="entry name" value="P-loop_NTPase"/>
</dbReference>
<dbReference type="EMBL" id="CCXY01000461">
    <property type="protein sequence ID" value="CEG14029.1"/>
    <property type="molecule type" value="Genomic_DNA"/>
</dbReference>
<evidence type="ECO:0000313" key="11">
    <source>
        <dbReference type="EMBL" id="CEG12544.1"/>
    </source>
</evidence>
<evidence type="ECO:0000256" key="1">
    <source>
        <dbReference type="ARBA" id="ARBA00008050"/>
    </source>
</evidence>
<feature type="domain" description="RecA family profile 1" evidence="9">
    <location>
        <begin position="98"/>
        <end position="270"/>
    </location>
</feature>
<reference evidence="12" key="1">
    <citation type="submission" date="2014-09" db="EMBL/GenBank/DDBJ databases">
        <authorList>
            <person name="Probst J Alexander"/>
        </authorList>
    </citation>
    <scope>NUCLEOTIDE SEQUENCE</scope>
</reference>
<dbReference type="InterPro" id="IPR016467">
    <property type="entry name" value="DNA_recomb/repair_RecA-like"/>
</dbReference>
<protein>
    <recommendedName>
        <fullName evidence="2">DNA repair and recombination protein RadA</fullName>
    </recommendedName>
</protein>
<dbReference type="HAMAP" id="MF_00348">
    <property type="entry name" value="RadA_arch"/>
    <property type="match status" value="1"/>
</dbReference>
<dbReference type="FunFam" id="3.40.50.300:FF:002052">
    <property type="entry name" value="DNA repair protein RAD51 homolog"/>
    <property type="match status" value="1"/>
</dbReference>
<dbReference type="SUPFAM" id="SSF47794">
    <property type="entry name" value="Rad51 N-terminal domain-like"/>
    <property type="match status" value="1"/>
</dbReference>